<accession>A0A9X3P6U7</accession>
<dbReference type="InterPro" id="IPR020843">
    <property type="entry name" value="ER"/>
</dbReference>
<dbReference type="PANTHER" id="PTHR44013">
    <property type="entry name" value="ZINC-TYPE ALCOHOL DEHYDROGENASE-LIKE PROTEIN C16A3.02C"/>
    <property type="match status" value="1"/>
</dbReference>
<dbReference type="PANTHER" id="PTHR44013:SF1">
    <property type="entry name" value="ZINC-TYPE ALCOHOL DEHYDROGENASE-LIKE PROTEIN C16A3.02C"/>
    <property type="match status" value="1"/>
</dbReference>
<organism evidence="2 3">
    <name type="scientific">Glycomyces luteolus</name>
    <dbReference type="NCBI Taxonomy" id="2670330"/>
    <lineage>
        <taxon>Bacteria</taxon>
        <taxon>Bacillati</taxon>
        <taxon>Actinomycetota</taxon>
        <taxon>Actinomycetes</taxon>
        <taxon>Glycomycetales</taxon>
        <taxon>Glycomycetaceae</taxon>
        <taxon>Glycomyces</taxon>
    </lineage>
</organism>
<gene>
    <name evidence="2" type="ORF">O1R50_09930</name>
</gene>
<dbReference type="EMBL" id="JAPZVP010000006">
    <property type="protein sequence ID" value="MDA1359943.1"/>
    <property type="molecule type" value="Genomic_DNA"/>
</dbReference>
<dbReference type="CDD" id="cd05289">
    <property type="entry name" value="MDR_like_2"/>
    <property type="match status" value="1"/>
</dbReference>
<dbReference type="Proteomes" id="UP001146067">
    <property type="component" value="Unassembled WGS sequence"/>
</dbReference>
<feature type="domain" description="Enoyl reductase (ER)" evidence="1">
    <location>
        <begin position="10"/>
        <end position="304"/>
    </location>
</feature>
<keyword evidence="3" id="KW-1185">Reference proteome</keyword>
<dbReference type="PROSITE" id="PS01162">
    <property type="entry name" value="QOR_ZETA_CRYSTAL"/>
    <property type="match status" value="1"/>
</dbReference>
<evidence type="ECO:0000313" key="3">
    <source>
        <dbReference type="Proteomes" id="UP001146067"/>
    </source>
</evidence>
<dbReference type="Pfam" id="PF08240">
    <property type="entry name" value="ADH_N"/>
    <property type="match status" value="1"/>
</dbReference>
<dbReference type="InterPro" id="IPR052733">
    <property type="entry name" value="Chloroplast_QOR"/>
</dbReference>
<dbReference type="Gene3D" id="3.40.50.720">
    <property type="entry name" value="NAD(P)-binding Rossmann-like Domain"/>
    <property type="match status" value="1"/>
</dbReference>
<dbReference type="GO" id="GO:0016491">
    <property type="term" value="F:oxidoreductase activity"/>
    <property type="evidence" value="ECO:0007669"/>
    <property type="project" value="InterPro"/>
</dbReference>
<protein>
    <submittedName>
        <fullName evidence="2">NADP-dependent oxidoreductase</fullName>
    </submittedName>
</protein>
<dbReference type="InterPro" id="IPR002364">
    <property type="entry name" value="Quin_OxRdtase/zeta-crystal_CS"/>
</dbReference>
<proteinExistence type="predicted"/>
<dbReference type="SUPFAM" id="SSF51735">
    <property type="entry name" value="NAD(P)-binding Rossmann-fold domains"/>
    <property type="match status" value="1"/>
</dbReference>
<dbReference type="Gene3D" id="3.90.180.10">
    <property type="entry name" value="Medium-chain alcohol dehydrogenases, catalytic domain"/>
    <property type="match status" value="1"/>
</dbReference>
<dbReference type="RefSeq" id="WP_270109845.1">
    <property type="nucleotide sequence ID" value="NZ_JAPZVP010000006.1"/>
</dbReference>
<dbReference type="InterPro" id="IPR036291">
    <property type="entry name" value="NAD(P)-bd_dom_sf"/>
</dbReference>
<dbReference type="InterPro" id="IPR013154">
    <property type="entry name" value="ADH-like_N"/>
</dbReference>
<dbReference type="SUPFAM" id="SSF50129">
    <property type="entry name" value="GroES-like"/>
    <property type="match status" value="1"/>
</dbReference>
<reference evidence="2" key="1">
    <citation type="submission" date="2022-12" db="EMBL/GenBank/DDBJ databases">
        <title>Gycomyces niveus sp.nov.,a novel actinomycete isolated from soil in Shouguan.</title>
        <authorList>
            <person name="Yang X."/>
        </authorList>
    </citation>
    <scope>NUCLEOTIDE SEQUENCE</scope>
    <source>
        <strain evidence="2">NEAU-A15</strain>
    </source>
</reference>
<evidence type="ECO:0000313" key="2">
    <source>
        <dbReference type="EMBL" id="MDA1359943.1"/>
    </source>
</evidence>
<evidence type="ECO:0000259" key="1">
    <source>
        <dbReference type="SMART" id="SM00829"/>
    </source>
</evidence>
<dbReference type="Pfam" id="PF13602">
    <property type="entry name" value="ADH_zinc_N_2"/>
    <property type="match status" value="1"/>
</dbReference>
<name>A0A9X3P6U7_9ACTN</name>
<sequence>MKAVVLPRYGGADDLEVAEVPRPQCAAGEVLVELRATSVNPVDWKVGAGLLDAAIPGEFPLIPGWDAAGVIAEVGSGVADFAVGDEVFGYVRRPVAKWGTYAEYTIAEPGMIAKKPANLDWGSAAGLPLVGMTALQCLDAVRVKDGDTVLIHAAAGGVGTMAVQIAKARGARVIGTASARNHDYLVAFGAEPVEYGPGLLERVRLLVPDGPDAAMDAAGGDAIELSIEAGTDPSRVVSIIDPAIREQGGEYVFVGADSEDLRQLAALTESRELVVPISETYPLEQAAVAWRASQSGRTRGKIVLRIS</sequence>
<comment type="caution">
    <text evidence="2">The sequence shown here is derived from an EMBL/GenBank/DDBJ whole genome shotgun (WGS) entry which is preliminary data.</text>
</comment>
<dbReference type="SMART" id="SM00829">
    <property type="entry name" value="PKS_ER"/>
    <property type="match status" value="1"/>
</dbReference>
<dbReference type="InterPro" id="IPR011032">
    <property type="entry name" value="GroES-like_sf"/>
</dbReference>
<dbReference type="GO" id="GO:0008270">
    <property type="term" value="F:zinc ion binding"/>
    <property type="evidence" value="ECO:0007669"/>
    <property type="project" value="InterPro"/>
</dbReference>
<dbReference type="AlphaFoldDB" id="A0A9X3P6U7"/>